<dbReference type="Proteomes" id="UP000013827">
    <property type="component" value="Unassembled WGS sequence"/>
</dbReference>
<reference evidence="2" key="2">
    <citation type="submission" date="2024-10" db="UniProtKB">
        <authorList>
            <consortium name="EnsemblProtists"/>
        </authorList>
    </citation>
    <scope>IDENTIFICATION</scope>
</reference>
<proteinExistence type="predicted"/>
<dbReference type="GeneID" id="17286321"/>
<evidence type="ECO:0000256" key="1">
    <source>
        <dbReference type="SAM" id="SignalP"/>
    </source>
</evidence>
<dbReference type="EnsemblProtists" id="EOD41051">
    <property type="protein sequence ID" value="EOD41051"/>
    <property type="gene ID" value="EMIHUDRAFT_222117"/>
</dbReference>
<feature type="chain" id="PRO_5044200659" evidence="1">
    <location>
        <begin position="16"/>
        <end position="178"/>
    </location>
</feature>
<reference evidence="3" key="1">
    <citation type="journal article" date="2013" name="Nature">
        <title>Pan genome of the phytoplankton Emiliania underpins its global distribution.</title>
        <authorList>
            <person name="Read B.A."/>
            <person name="Kegel J."/>
            <person name="Klute M.J."/>
            <person name="Kuo A."/>
            <person name="Lefebvre S.C."/>
            <person name="Maumus F."/>
            <person name="Mayer C."/>
            <person name="Miller J."/>
            <person name="Monier A."/>
            <person name="Salamov A."/>
            <person name="Young J."/>
            <person name="Aguilar M."/>
            <person name="Claverie J.M."/>
            <person name="Frickenhaus S."/>
            <person name="Gonzalez K."/>
            <person name="Herman E.K."/>
            <person name="Lin Y.C."/>
            <person name="Napier J."/>
            <person name="Ogata H."/>
            <person name="Sarno A.F."/>
            <person name="Shmutz J."/>
            <person name="Schroeder D."/>
            <person name="de Vargas C."/>
            <person name="Verret F."/>
            <person name="von Dassow P."/>
            <person name="Valentin K."/>
            <person name="Van de Peer Y."/>
            <person name="Wheeler G."/>
            <person name="Dacks J.B."/>
            <person name="Delwiche C.F."/>
            <person name="Dyhrman S.T."/>
            <person name="Glockner G."/>
            <person name="John U."/>
            <person name="Richards T."/>
            <person name="Worden A.Z."/>
            <person name="Zhang X."/>
            <person name="Grigoriev I.V."/>
            <person name="Allen A.E."/>
            <person name="Bidle K."/>
            <person name="Borodovsky M."/>
            <person name="Bowler C."/>
            <person name="Brownlee C."/>
            <person name="Cock J.M."/>
            <person name="Elias M."/>
            <person name="Gladyshev V.N."/>
            <person name="Groth M."/>
            <person name="Guda C."/>
            <person name="Hadaegh A."/>
            <person name="Iglesias-Rodriguez M.D."/>
            <person name="Jenkins J."/>
            <person name="Jones B.M."/>
            <person name="Lawson T."/>
            <person name="Leese F."/>
            <person name="Lindquist E."/>
            <person name="Lobanov A."/>
            <person name="Lomsadze A."/>
            <person name="Malik S.B."/>
            <person name="Marsh M.E."/>
            <person name="Mackinder L."/>
            <person name="Mock T."/>
            <person name="Mueller-Roeber B."/>
            <person name="Pagarete A."/>
            <person name="Parker M."/>
            <person name="Probert I."/>
            <person name="Quesneville H."/>
            <person name="Raines C."/>
            <person name="Rensing S.A."/>
            <person name="Riano-Pachon D.M."/>
            <person name="Richier S."/>
            <person name="Rokitta S."/>
            <person name="Shiraiwa Y."/>
            <person name="Soanes D.M."/>
            <person name="van der Giezen M."/>
            <person name="Wahlund T.M."/>
            <person name="Williams B."/>
            <person name="Wilson W."/>
            <person name="Wolfe G."/>
            <person name="Wurch L.L."/>
        </authorList>
    </citation>
    <scope>NUCLEOTIDE SEQUENCE</scope>
</reference>
<dbReference type="PaxDb" id="2903-EOD41051"/>
<evidence type="ECO:0000313" key="3">
    <source>
        <dbReference type="Proteomes" id="UP000013827"/>
    </source>
</evidence>
<dbReference type="KEGG" id="ehx:EMIHUDRAFT_222117"/>
<keyword evidence="1" id="KW-0732">Signal</keyword>
<evidence type="ECO:0000313" key="2">
    <source>
        <dbReference type="EnsemblProtists" id="EOD41051"/>
    </source>
</evidence>
<accession>A0A0D3KZ66</accession>
<dbReference type="AlphaFoldDB" id="A0A0D3KZ66"/>
<sequence length="178" mass="18654">MPTFGLCFLSGAVAASLRTTAGVRHAPPSVHTLSRQQVCSGALAALALLPSHGLAAEEPGNAALVTDRVALVFTEQLSAEERREYAMTLGLYGGKAPRAVERFKALATGTLSAPCEDQMEASEAEALARSALTKRSVYRQCLAAEAEPVSYGGGSLVWRITGRRIDAGQARGAEPARD</sequence>
<dbReference type="HOGENOM" id="CLU_1513280_0_0_1"/>
<feature type="signal peptide" evidence="1">
    <location>
        <begin position="1"/>
        <end position="15"/>
    </location>
</feature>
<name>A0A0D3KZ66_EMIH1</name>
<organism evidence="2 3">
    <name type="scientific">Emiliania huxleyi (strain CCMP1516)</name>
    <dbReference type="NCBI Taxonomy" id="280463"/>
    <lineage>
        <taxon>Eukaryota</taxon>
        <taxon>Haptista</taxon>
        <taxon>Haptophyta</taxon>
        <taxon>Prymnesiophyceae</taxon>
        <taxon>Isochrysidales</taxon>
        <taxon>Noelaerhabdaceae</taxon>
        <taxon>Emiliania</taxon>
    </lineage>
</organism>
<protein>
    <submittedName>
        <fullName evidence="2">Uncharacterized protein</fullName>
    </submittedName>
</protein>
<keyword evidence="3" id="KW-1185">Reference proteome</keyword>
<dbReference type="RefSeq" id="XP_005793480.1">
    <property type="nucleotide sequence ID" value="XM_005793423.1"/>
</dbReference>